<dbReference type="InterPro" id="IPR004360">
    <property type="entry name" value="Glyas_Fos-R_dOase_dom"/>
</dbReference>
<dbReference type="PANTHER" id="PTHR39175">
    <property type="entry name" value="FAMILY PROTEIN, PUTATIVE (AFU_ORTHOLOGUE AFUA_3G15060)-RELATED"/>
    <property type="match status" value="1"/>
</dbReference>
<evidence type="ECO:0000313" key="2">
    <source>
        <dbReference type="EMBL" id="CAB4826525.1"/>
    </source>
</evidence>
<evidence type="ECO:0000313" key="3">
    <source>
        <dbReference type="EMBL" id="CAB4884106.1"/>
    </source>
</evidence>
<sequence length="125" mass="13818">MNITGFHHVSVNTNGTDVEEIDNFYRNILGLTHADRPEIPGISGSWFSVADQQLHIVDSAPTGEAIDIVGNHFCFRVTDLDEVIAQFKRDGIPYVTDLQNADTVQVWITDPAGNTIEFQQDMGAT</sequence>
<dbReference type="Pfam" id="PF00903">
    <property type="entry name" value="Glyoxalase"/>
    <property type="match status" value="1"/>
</dbReference>
<dbReference type="EMBL" id="CAFABE010000030">
    <property type="protein sequence ID" value="CAB4826525.1"/>
    <property type="molecule type" value="Genomic_DNA"/>
</dbReference>
<name>A0A6J7EM18_9ZZZZ</name>
<dbReference type="InterPro" id="IPR029068">
    <property type="entry name" value="Glyas_Bleomycin-R_OHBP_Dase"/>
</dbReference>
<organism evidence="3">
    <name type="scientific">freshwater metagenome</name>
    <dbReference type="NCBI Taxonomy" id="449393"/>
    <lineage>
        <taxon>unclassified sequences</taxon>
        <taxon>metagenomes</taxon>
        <taxon>ecological metagenomes</taxon>
    </lineage>
</organism>
<dbReference type="AlphaFoldDB" id="A0A6J7EM18"/>
<gene>
    <name evidence="2" type="ORF">UFOPK3164_00800</name>
    <name evidence="3" type="ORF">UFOPK3427_01842</name>
    <name evidence="4" type="ORF">UFOPK4112_01392</name>
</gene>
<reference evidence="3" key="1">
    <citation type="submission" date="2020-05" db="EMBL/GenBank/DDBJ databases">
        <authorList>
            <person name="Chiriac C."/>
            <person name="Salcher M."/>
            <person name="Ghai R."/>
            <person name="Kavagutti S V."/>
        </authorList>
    </citation>
    <scope>NUCLEOTIDE SEQUENCE</scope>
</reference>
<evidence type="ECO:0000259" key="1">
    <source>
        <dbReference type="PROSITE" id="PS51819"/>
    </source>
</evidence>
<dbReference type="EMBL" id="CAFBPM010000015">
    <property type="protein sequence ID" value="CAB5028301.1"/>
    <property type="molecule type" value="Genomic_DNA"/>
</dbReference>
<dbReference type="EMBL" id="CAFBLT010000004">
    <property type="protein sequence ID" value="CAB4884106.1"/>
    <property type="molecule type" value="Genomic_DNA"/>
</dbReference>
<proteinExistence type="predicted"/>
<accession>A0A6J7EM18</accession>
<dbReference type="SUPFAM" id="SSF54593">
    <property type="entry name" value="Glyoxalase/Bleomycin resistance protein/Dihydroxybiphenyl dioxygenase"/>
    <property type="match status" value="1"/>
</dbReference>
<dbReference type="PANTHER" id="PTHR39175:SF1">
    <property type="entry name" value="FAMILY PROTEIN, PUTATIVE (AFU_ORTHOLOGUE AFUA_3G15060)-RELATED"/>
    <property type="match status" value="1"/>
</dbReference>
<dbReference type="InterPro" id="IPR037523">
    <property type="entry name" value="VOC_core"/>
</dbReference>
<evidence type="ECO:0000313" key="4">
    <source>
        <dbReference type="EMBL" id="CAB5028301.1"/>
    </source>
</evidence>
<dbReference type="Gene3D" id="3.10.180.10">
    <property type="entry name" value="2,3-Dihydroxybiphenyl 1,2-Dioxygenase, domain 1"/>
    <property type="match status" value="1"/>
</dbReference>
<feature type="domain" description="VOC" evidence="1">
    <location>
        <begin position="5"/>
        <end position="121"/>
    </location>
</feature>
<dbReference type="PROSITE" id="PS51819">
    <property type="entry name" value="VOC"/>
    <property type="match status" value="1"/>
</dbReference>
<protein>
    <submittedName>
        <fullName evidence="3">Unannotated protein</fullName>
    </submittedName>
</protein>